<proteinExistence type="predicted"/>
<protein>
    <recommendedName>
        <fullName evidence="3">Redox-regulatory protein FAM213A</fullName>
    </recommendedName>
</protein>
<sequence length="261" mass="28130">MRYSKTAVLLFSLAAGNTSSSFLNPSASRHLSLFAGAQNLANSCGLPISGESDMSSCTRPLKAASAAPSEELELPATFDQSLVEGMMGSELVQINKETGGRGDAAATNLSEEALDVTSLLNEKDSFSNLKLLATIKEIAPTKQCDDDACLGVSDFAKKYFPSGEVYLNEENIFWKVLGSRRITSQRPTSYNPIKIYKGIKEIGRRQSVKGVEGNLKGEGIVQGGIIIFGPSGNVEYVYQEKTGYEIPRDDIISVLDRIVGE</sequence>
<evidence type="ECO:0008006" key="3">
    <source>
        <dbReference type="Google" id="ProtNLM"/>
    </source>
</evidence>
<dbReference type="Pfam" id="PF13911">
    <property type="entry name" value="AhpC-TSA_2"/>
    <property type="match status" value="1"/>
</dbReference>
<evidence type="ECO:0000313" key="2">
    <source>
        <dbReference type="Proteomes" id="UP001165160"/>
    </source>
</evidence>
<accession>A0A9W6Z8P7</accession>
<dbReference type="InterPro" id="IPR032801">
    <property type="entry name" value="PXL2A/B/C"/>
</dbReference>
<reference evidence="2" key="1">
    <citation type="journal article" date="2023" name="Commun. Biol.">
        <title>Genome analysis of Parmales, the sister group of diatoms, reveals the evolutionary specialization of diatoms from phago-mixotrophs to photoautotrophs.</title>
        <authorList>
            <person name="Ban H."/>
            <person name="Sato S."/>
            <person name="Yoshikawa S."/>
            <person name="Yamada K."/>
            <person name="Nakamura Y."/>
            <person name="Ichinomiya M."/>
            <person name="Sato N."/>
            <person name="Blanc-Mathieu R."/>
            <person name="Endo H."/>
            <person name="Kuwata A."/>
            <person name="Ogata H."/>
        </authorList>
    </citation>
    <scope>NUCLEOTIDE SEQUENCE [LARGE SCALE GENOMIC DNA]</scope>
    <source>
        <strain evidence="2">NIES 3699</strain>
    </source>
</reference>
<keyword evidence="2" id="KW-1185">Reference proteome</keyword>
<dbReference type="Proteomes" id="UP001165160">
    <property type="component" value="Unassembled WGS sequence"/>
</dbReference>
<comment type="caution">
    <text evidence="1">The sequence shown here is derived from an EMBL/GenBank/DDBJ whole genome shotgun (WGS) entry which is preliminary data.</text>
</comment>
<evidence type="ECO:0000313" key="1">
    <source>
        <dbReference type="EMBL" id="GMH46837.1"/>
    </source>
</evidence>
<organism evidence="1 2">
    <name type="scientific">Triparma verrucosa</name>
    <dbReference type="NCBI Taxonomy" id="1606542"/>
    <lineage>
        <taxon>Eukaryota</taxon>
        <taxon>Sar</taxon>
        <taxon>Stramenopiles</taxon>
        <taxon>Ochrophyta</taxon>
        <taxon>Bolidophyceae</taxon>
        <taxon>Parmales</taxon>
        <taxon>Triparmaceae</taxon>
        <taxon>Triparma</taxon>
    </lineage>
</organism>
<dbReference type="AlphaFoldDB" id="A0A9W6Z8P7"/>
<name>A0A9W6Z8P7_9STRA</name>
<gene>
    <name evidence="1" type="ORF">TrVE_jg9658</name>
</gene>
<dbReference type="EMBL" id="BRXX01000560">
    <property type="protein sequence ID" value="GMH46837.1"/>
    <property type="molecule type" value="Genomic_DNA"/>
</dbReference>